<comment type="caution">
    <text evidence="1">The sequence shown here is derived from an EMBL/GenBank/DDBJ whole genome shotgun (WGS) entry which is preliminary data.</text>
</comment>
<dbReference type="EMBL" id="ASGP02000002">
    <property type="protein sequence ID" value="KAH9521021.1"/>
    <property type="molecule type" value="Genomic_DNA"/>
</dbReference>
<sequence>MGRSGCGQKRVMRLAGTGCAGNGAIGPVLTSARGRPWLRLWTLCLIRQALDCSPTNRERELGLDRRETAIPRLTLPRLALIRYNAVQLPYIALHCYIVYEG</sequence>
<protein>
    <submittedName>
        <fullName evidence="1">Uncharacterized protein</fullName>
    </submittedName>
</protein>
<reference evidence="1" key="1">
    <citation type="submission" date="2013-05" db="EMBL/GenBank/DDBJ databases">
        <authorList>
            <person name="Yim A.K.Y."/>
            <person name="Chan T.F."/>
            <person name="Ji K.M."/>
            <person name="Liu X.Y."/>
            <person name="Zhou J.W."/>
            <person name="Li R.Q."/>
            <person name="Yang K.Y."/>
            <person name="Li J."/>
            <person name="Li M."/>
            <person name="Law P.T.W."/>
            <person name="Wu Y.L."/>
            <person name="Cai Z.L."/>
            <person name="Qin H."/>
            <person name="Bao Y."/>
            <person name="Leung R.K.K."/>
            <person name="Ng P.K.S."/>
            <person name="Zou J."/>
            <person name="Zhong X.J."/>
            <person name="Ran P.X."/>
            <person name="Zhong N.S."/>
            <person name="Liu Z.G."/>
            <person name="Tsui S.K.W."/>
        </authorList>
    </citation>
    <scope>NUCLEOTIDE SEQUENCE</scope>
    <source>
        <strain evidence="1">Derf</strain>
        <tissue evidence="1">Whole organism</tissue>
    </source>
</reference>
<dbReference type="AlphaFoldDB" id="A0A922L5H2"/>
<name>A0A922L5H2_DERFA</name>
<accession>A0A922L5H2</accession>
<organism evidence="1 2">
    <name type="scientific">Dermatophagoides farinae</name>
    <name type="common">American house dust mite</name>
    <dbReference type="NCBI Taxonomy" id="6954"/>
    <lineage>
        <taxon>Eukaryota</taxon>
        <taxon>Metazoa</taxon>
        <taxon>Ecdysozoa</taxon>
        <taxon>Arthropoda</taxon>
        <taxon>Chelicerata</taxon>
        <taxon>Arachnida</taxon>
        <taxon>Acari</taxon>
        <taxon>Acariformes</taxon>
        <taxon>Sarcoptiformes</taxon>
        <taxon>Astigmata</taxon>
        <taxon>Psoroptidia</taxon>
        <taxon>Analgoidea</taxon>
        <taxon>Pyroglyphidae</taxon>
        <taxon>Dermatophagoidinae</taxon>
        <taxon>Dermatophagoides</taxon>
    </lineage>
</organism>
<evidence type="ECO:0000313" key="1">
    <source>
        <dbReference type="EMBL" id="KAH9521021.1"/>
    </source>
</evidence>
<proteinExistence type="predicted"/>
<keyword evidence="2" id="KW-1185">Reference proteome</keyword>
<reference evidence="1" key="2">
    <citation type="journal article" date="2022" name="Res Sq">
        <title>Comparative Genomics Reveals Insights into the Divergent Evolution of Astigmatic Mites and Household Pest Adaptations.</title>
        <authorList>
            <person name="Xiong Q."/>
            <person name="Wan A.T.-Y."/>
            <person name="Liu X.-Y."/>
            <person name="Fung C.S.-H."/>
            <person name="Xiao X."/>
            <person name="Malainual N."/>
            <person name="Hou J."/>
            <person name="Wang L."/>
            <person name="Wang M."/>
            <person name="Yang K."/>
            <person name="Cui Y."/>
            <person name="Leung E."/>
            <person name="Nong W."/>
            <person name="Shin S.-K."/>
            <person name="Au S."/>
            <person name="Jeong K.Y."/>
            <person name="Chew F.T."/>
            <person name="Hui J."/>
            <person name="Leung T.F."/>
            <person name="Tungtrongchitr A."/>
            <person name="Zhong N."/>
            <person name="Liu Z."/>
            <person name="Tsui S."/>
        </authorList>
    </citation>
    <scope>NUCLEOTIDE SEQUENCE</scope>
    <source>
        <strain evidence="1">Derf</strain>
        <tissue evidence="1">Whole organism</tissue>
    </source>
</reference>
<gene>
    <name evidence="1" type="ORF">DERF_004698</name>
</gene>
<evidence type="ECO:0000313" key="2">
    <source>
        <dbReference type="Proteomes" id="UP000790347"/>
    </source>
</evidence>
<dbReference type="Proteomes" id="UP000790347">
    <property type="component" value="Unassembled WGS sequence"/>
</dbReference>